<keyword evidence="4" id="KW-0521">NADP</keyword>
<keyword evidence="5" id="KW-0560">Oxidoreductase</keyword>
<dbReference type="EMBL" id="JAQQWI010000007">
    <property type="protein sequence ID" value="KAK8027264.1"/>
    <property type="molecule type" value="Genomic_DNA"/>
</dbReference>
<sequence length="738" mass="81593">QSTSYFLPSPYTKSLRLTQILGAGPSGLVAAKTLLHDVAPATFKVTIYDAQPRIGGLWPLTKDDAAGQVHPLMVANQSKHTVQFSDLAWDDNVPQMPKAWQVGQYLRRYSEKYGGAEVKLGHKVVRTELQQDGAWKVETESDEGPQVRLFDHLLVTTGFFGKPIWPDYLPKEAEIPIVHSSKYRDLKSLLAGGNGKGHKILVVGGQMSGIEIAGTIATHLSSAVHSPGEKSIENPEKYSIQHIAQRPCWVFPLFTSAQPAAAVPPFLPCDLPSYNLANRPHPLMNNSGHISVDSAKTFNSIFQSVLGTDQGEFSPDIRIGDDLIEQQPFLAMSNHYTDFVRSGMISVSQGKVSSLAGNTAVLSSTNEKIEDIAAVVLATGFDPCPSLDFLPSDVLETISYAPSHPSLPAALAFHGTCHPSLATLGFVGFYRSPYWGVMEMQARLIARLWTTEQPSQALKESLDSDSSIQNVLNLRSDPRLSQFPMGDYAFLMQEFAKALEMNISAPRDTPPLANGKSMDILTPARYVYERATESQLAEAEKNLASTHETALGGLTKAKFVAQAVFRSLLGEWQLERDLVSKLPSHPSGRFVGTAKFLLRQGTADGRKVPGEDDLGMEYLYIEDGDFTASNGLKFRATRRYVWRYDEARDVLSVWFAKTDDNMRADYLFHDIEFIVPDAEGEAAQAKGWQAKASHLCIEDLYNVKYDFKFQAVNLKEWKIGYSVNGPKKDYTISGVYRR</sequence>
<dbReference type="PRINTS" id="PR00370">
    <property type="entry name" value="FMOXYGENASE"/>
</dbReference>
<dbReference type="GO" id="GO:0004497">
    <property type="term" value="F:monooxygenase activity"/>
    <property type="evidence" value="ECO:0007669"/>
    <property type="project" value="UniProtKB-KW"/>
</dbReference>
<dbReference type="Pfam" id="PF19834">
    <property type="entry name" value="DUF6314"/>
    <property type="match status" value="1"/>
</dbReference>
<dbReference type="InterPro" id="IPR045632">
    <property type="entry name" value="DUF6314"/>
</dbReference>
<dbReference type="InterPro" id="IPR050346">
    <property type="entry name" value="FMO-like"/>
</dbReference>
<reference evidence="7 8" key="1">
    <citation type="submission" date="2023-01" db="EMBL/GenBank/DDBJ databases">
        <title>Analysis of 21 Apiospora genomes using comparative genomics revels a genus with tremendous synthesis potential of carbohydrate active enzymes and secondary metabolites.</title>
        <authorList>
            <person name="Sorensen T."/>
        </authorList>
    </citation>
    <scope>NUCLEOTIDE SEQUENCE [LARGE SCALE GENOMIC DNA]</scope>
    <source>
        <strain evidence="7 8">CBS 20057</strain>
    </source>
</reference>
<dbReference type="SUPFAM" id="SSF51905">
    <property type="entry name" value="FAD/NAD(P)-binding domain"/>
    <property type="match status" value="1"/>
</dbReference>
<dbReference type="Proteomes" id="UP001396898">
    <property type="component" value="Unassembled WGS sequence"/>
</dbReference>
<evidence type="ECO:0000313" key="8">
    <source>
        <dbReference type="Proteomes" id="UP001396898"/>
    </source>
</evidence>
<organism evidence="7 8">
    <name type="scientific">Apiospora marii</name>
    <dbReference type="NCBI Taxonomy" id="335849"/>
    <lineage>
        <taxon>Eukaryota</taxon>
        <taxon>Fungi</taxon>
        <taxon>Dikarya</taxon>
        <taxon>Ascomycota</taxon>
        <taxon>Pezizomycotina</taxon>
        <taxon>Sordariomycetes</taxon>
        <taxon>Xylariomycetidae</taxon>
        <taxon>Amphisphaeriales</taxon>
        <taxon>Apiosporaceae</taxon>
        <taxon>Apiospora</taxon>
    </lineage>
</organism>
<evidence type="ECO:0000256" key="1">
    <source>
        <dbReference type="ARBA" id="ARBA00009183"/>
    </source>
</evidence>
<dbReference type="Gene3D" id="3.50.50.60">
    <property type="entry name" value="FAD/NAD(P)-binding domain"/>
    <property type="match status" value="1"/>
</dbReference>
<evidence type="ECO:0000313" key="7">
    <source>
        <dbReference type="EMBL" id="KAK8027264.1"/>
    </source>
</evidence>
<protein>
    <submittedName>
        <fullName evidence="7">Dimethylaniline monooxygenase 4</fullName>
    </submittedName>
</protein>
<dbReference type="InterPro" id="IPR000960">
    <property type="entry name" value="Flavin_mOase"/>
</dbReference>
<dbReference type="Pfam" id="PF00743">
    <property type="entry name" value="FMO-like"/>
    <property type="match status" value="1"/>
</dbReference>
<dbReference type="PANTHER" id="PTHR23023">
    <property type="entry name" value="DIMETHYLANILINE MONOOXYGENASE"/>
    <property type="match status" value="1"/>
</dbReference>
<name>A0ABR1S603_9PEZI</name>
<evidence type="ECO:0000256" key="2">
    <source>
        <dbReference type="ARBA" id="ARBA00022630"/>
    </source>
</evidence>
<proteinExistence type="inferred from homology"/>
<feature type="non-terminal residue" evidence="7">
    <location>
        <position position="1"/>
    </location>
</feature>
<dbReference type="InterPro" id="IPR036188">
    <property type="entry name" value="FAD/NAD-bd_sf"/>
</dbReference>
<evidence type="ECO:0000256" key="5">
    <source>
        <dbReference type="ARBA" id="ARBA00023002"/>
    </source>
</evidence>
<keyword evidence="8" id="KW-1185">Reference proteome</keyword>
<gene>
    <name evidence="7" type="ORF">PG991_004320</name>
</gene>
<evidence type="ECO:0000256" key="3">
    <source>
        <dbReference type="ARBA" id="ARBA00022827"/>
    </source>
</evidence>
<accession>A0ABR1S603</accession>
<comment type="similarity">
    <text evidence="1">Belongs to the FMO family.</text>
</comment>
<dbReference type="InterPro" id="IPR020946">
    <property type="entry name" value="Flavin_mOase-like"/>
</dbReference>
<comment type="caution">
    <text evidence="7">The sequence shown here is derived from an EMBL/GenBank/DDBJ whole genome shotgun (WGS) entry which is preliminary data.</text>
</comment>
<evidence type="ECO:0000256" key="4">
    <source>
        <dbReference type="ARBA" id="ARBA00022857"/>
    </source>
</evidence>
<feature type="domain" description="DUF6314" evidence="6">
    <location>
        <begin position="568"/>
        <end position="738"/>
    </location>
</feature>
<keyword evidence="7" id="KW-0503">Monooxygenase</keyword>
<keyword evidence="3" id="KW-0274">FAD</keyword>
<keyword evidence="2" id="KW-0285">Flavoprotein</keyword>
<evidence type="ECO:0000259" key="6">
    <source>
        <dbReference type="Pfam" id="PF19834"/>
    </source>
</evidence>